<dbReference type="PROSITE" id="PS50002">
    <property type="entry name" value="SH3"/>
    <property type="match status" value="3"/>
</dbReference>
<feature type="compositionally biased region" description="Basic residues" evidence="6">
    <location>
        <begin position="1"/>
        <end position="17"/>
    </location>
</feature>
<feature type="region of interest" description="Disordered" evidence="6">
    <location>
        <begin position="1"/>
        <end position="136"/>
    </location>
</feature>
<proteinExistence type="predicted"/>
<evidence type="ECO:0000256" key="6">
    <source>
        <dbReference type="SAM" id="MobiDB-lite"/>
    </source>
</evidence>
<feature type="compositionally biased region" description="Basic residues" evidence="6">
    <location>
        <begin position="2574"/>
        <end position="2587"/>
    </location>
</feature>
<dbReference type="PROSITE" id="PS50831">
    <property type="entry name" value="SOHO"/>
    <property type="match status" value="1"/>
</dbReference>
<feature type="coiled-coil region" evidence="5">
    <location>
        <begin position="2241"/>
        <end position="2268"/>
    </location>
</feature>
<feature type="compositionally biased region" description="Polar residues" evidence="6">
    <location>
        <begin position="1827"/>
        <end position="1839"/>
    </location>
</feature>
<dbReference type="SMART" id="SM00326">
    <property type="entry name" value="SH3"/>
    <property type="match status" value="3"/>
</dbReference>
<dbReference type="InterPro" id="IPR036028">
    <property type="entry name" value="SH3-like_dom_sf"/>
</dbReference>
<dbReference type="Gene3D" id="2.30.30.40">
    <property type="entry name" value="SH3 Domains"/>
    <property type="match status" value="3"/>
</dbReference>
<keyword evidence="9" id="KW-1185">Reference proteome</keyword>
<feature type="region of interest" description="Disordered" evidence="6">
    <location>
        <begin position="4581"/>
        <end position="4688"/>
    </location>
</feature>
<feature type="compositionally biased region" description="Polar residues" evidence="6">
    <location>
        <begin position="3219"/>
        <end position="3234"/>
    </location>
</feature>
<evidence type="ECO:0000313" key="9">
    <source>
        <dbReference type="Proteomes" id="UP001652620"/>
    </source>
</evidence>
<feature type="region of interest" description="Disordered" evidence="6">
    <location>
        <begin position="3197"/>
        <end position="3245"/>
    </location>
</feature>
<feature type="region of interest" description="Disordered" evidence="6">
    <location>
        <begin position="2365"/>
        <end position="2406"/>
    </location>
</feature>
<feature type="compositionally biased region" description="Low complexity" evidence="6">
    <location>
        <begin position="2201"/>
        <end position="2215"/>
    </location>
</feature>
<feature type="domain" description="SH3" evidence="7">
    <location>
        <begin position="4997"/>
        <end position="5057"/>
    </location>
</feature>
<dbReference type="RefSeq" id="XP_049309661.1">
    <property type="nucleotide sequence ID" value="XM_049453704.1"/>
</dbReference>
<dbReference type="CDD" id="cd11780">
    <property type="entry name" value="SH3_Sorbs_3"/>
    <property type="match status" value="1"/>
</dbReference>
<evidence type="ECO:0000256" key="1">
    <source>
        <dbReference type="ARBA" id="ARBA00004282"/>
    </source>
</evidence>
<keyword evidence="5" id="KW-0175">Coiled coil</keyword>
<feature type="region of interest" description="Disordered" evidence="6">
    <location>
        <begin position="2330"/>
        <end position="2352"/>
    </location>
</feature>
<feature type="compositionally biased region" description="Polar residues" evidence="6">
    <location>
        <begin position="784"/>
        <end position="814"/>
    </location>
</feature>
<feature type="compositionally biased region" description="Low complexity" evidence="6">
    <location>
        <begin position="2759"/>
        <end position="2772"/>
    </location>
</feature>
<dbReference type="InterPro" id="IPR001452">
    <property type="entry name" value="SH3_domain"/>
</dbReference>
<evidence type="ECO:0000256" key="4">
    <source>
        <dbReference type="PROSITE-ProRule" id="PRU00192"/>
    </source>
</evidence>
<dbReference type="CDD" id="cd11782">
    <property type="entry name" value="SH3_Sorbs_2"/>
    <property type="match status" value="1"/>
</dbReference>
<feature type="compositionally biased region" description="Low complexity" evidence="6">
    <location>
        <begin position="1790"/>
        <end position="1817"/>
    </location>
</feature>
<feature type="compositionally biased region" description="Polar residues" evidence="6">
    <location>
        <begin position="2519"/>
        <end position="2543"/>
    </location>
</feature>
<feature type="region of interest" description="Disordered" evidence="6">
    <location>
        <begin position="4223"/>
        <end position="4248"/>
    </location>
</feature>
<feature type="compositionally biased region" description="Polar residues" evidence="6">
    <location>
        <begin position="2699"/>
        <end position="2712"/>
    </location>
</feature>
<evidence type="ECO:0000259" key="7">
    <source>
        <dbReference type="PROSITE" id="PS50002"/>
    </source>
</evidence>
<feature type="domain" description="SoHo" evidence="8">
    <location>
        <begin position="2873"/>
        <end position="2936"/>
    </location>
</feature>
<feature type="region of interest" description="Disordered" evidence="6">
    <location>
        <begin position="2424"/>
        <end position="2457"/>
    </location>
</feature>
<feature type="region of interest" description="Disordered" evidence="6">
    <location>
        <begin position="1790"/>
        <end position="1849"/>
    </location>
</feature>
<evidence type="ECO:0000313" key="10">
    <source>
        <dbReference type="RefSeq" id="XP_049309661.1"/>
    </source>
</evidence>
<organism evidence="9 10">
    <name type="scientific">Bactrocera dorsalis</name>
    <name type="common">Oriental fruit fly</name>
    <name type="synonym">Dacus dorsalis</name>
    <dbReference type="NCBI Taxonomy" id="27457"/>
    <lineage>
        <taxon>Eukaryota</taxon>
        <taxon>Metazoa</taxon>
        <taxon>Ecdysozoa</taxon>
        <taxon>Arthropoda</taxon>
        <taxon>Hexapoda</taxon>
        <taxon>Insecta</taxon>
        <taxon>Pterygota</taxon>
        <taxon>Neoptera</taxon>
        <taxon>Endopterygota</taxon>
        <taxon>Diptera</taxon>
        <taxon>Brachycera</taxon>
        <taxon>Muscomorpha</taxon>
        <taxon>Tephritoidea</taxon>
        <taxon>Tephritidae</taxon>
        <taxon>Bactrocera</taxon>
        <taxon>Bactrocera</taxon>
    </lineage>
</organism>
<dbReference type="CDD" id="cd11781">
    <property type="entry name" value="SH3_Sorbs_1"/>
    <property type="match status" value="1"/>
</dbReference>
<feature type="compositionally biased region" description="Pro residues" evidence="6">
    <location>
        <begin position="3753"/>
        <end position="3765"/>
    </location>
</feature>
<feature type="region of interest" description="Disordered" evidence="6">
    <location>
        <begin position="518"/>
        <end position="541"/>
    </location>
</feature>
<feature type="region of interest" description="Disordered" evidence="6">
    <location>
        <begin position="1057"/>
        <end position="1076"/>
    </location>
</feature>
<dbReference type="Proteomes" id="UP001652620">
    <property type="component" value="Chromosome 3"/>
</dbReference>
<feature type="region of interest" description="Disordered" evidence="6">
    <location>
        <begin position="1418"/>
        <end position="1444"/>
    </location>
</feature>
<feature type="compositionally biased region" description="Low complexity" evidence="6">
    <location>
        <begin position="1544"/>
        <end position="1563"/>
    </location>
</feature>
<feature type="compositionally biased region" description="Pro residues" evidence="6">
    <location>
        <begin position="1005"/>
        <end position="1015"/>
    </location>
</feature>
<feature type="compositionally biased region" description="Polar residues" evidence="6">
    <location>
        <begin position="2749"/>
        <end position="2758"/>
    </location>
</feature>
<evidence type="ECO:0000256" key="5">
    <source>
        <dbReference type="SAM" id="Coils"/>
    </source>
</evidence>
<accession>A0ABM3JKC3</accession>
<feature type="region of interest" description="Disordered" evidence="6">
    <location>
        <begin position="858"/>
        <end position="926"/>
    </location>
</feature>
<keyword evidence="2 4" id="KW-0728">SH3 domain</keyword>
<feature type="region of interest" description="Disordered" evidence="6">
    <location>
        <begin position="3506"/>
        <end position="3577"/>
    </location>
</feature>
<keyword evidence="3" id="KW-0965">Cell junction</keyword>
<dbReference type="Pfam" id="PF00018">
    <property type="entry name" value="SH3_1"/>
    <property type="match status" value="1"/>
</dbReference>
<dbReference type="PANTHER" id="PTHR14167">
    <property type="entry name" value="SH3 DOMAIN-CONTAINING"/>
    <property type="match status" value="1"/>
</dbReference>
<dbReference type="PANTHER" id="PTHR14167:SF116">
    <property type="entry name" value="CAP, ISOFORM AC"/>
    <property type="match status" value="1"/>
</dbReference>
<dbReference type="InterPro" id="IPR050384">
    <property type="entry name" value="Endophilin_SH3RF"/>
</dbReference>
<feature type="compositionally biased region" description="Low complexity" evidence="6">
    <location>
        <begin position="911"/>
        <end position="926"/>
    </location>
</feature>
<feature type="region of interest" description="Disordered" evidence="6">
    <location>
        <begin position="2685"/>
        <end position="2772"/>
    </location>
</feature>
<feature type="compositionally biased region" description="Polar residues" evidence="6">
    <location>
        <begin position="1211"/>
        <end position="1231"/>
    </location>
</feature>
<feature type="compositionally biased region" description="Low complexity" evidence="6">
    <location>
        <begin position="1514"/>
        <end position="1534"/>
    </location>
</feature>
<feature type="compositionally biased region" description="Pro residues" evidence="6">
    <location>
        <begin position="1420"/>
        <end position="1432"/>
    </location>
</feature>
<feature type="region of interest" description="Disordered" evidence="6">
    <location>
        <begin position="2195"/>
        <end position="2235"/>
    </location>
</feature>
<gene>
    <name evidence="10" type="primary">LOC105229701</name>
</gene>
<feature type="region of interest" description="Disordered" evidence="6">
    <location>
        <begin position="431"/>
        <end position="464"/>
    </location>
</feature>
<feature type="compositionally biased region" description="Polar residues" evidence="6">
    <location>
        <begin position="3775"/>
        <end position="3788"/>
    </location>
</feature>
<feature type="compositionally biased region" description="Low complexity" evidence="6">
    <location>
        <begin position="1269"/>
        <end position="1281"/>
    </location>
</feature>
<feature type="compositionally biased region" description="Low complexity" evidence="6">
    <location>
        <begin position="2486"/>
        <end position="2500"/>
    </location>
</feature>
<name>A0ABM3JKC3_BACDO</name>
<evidence type="ECO:0000259" key="8">
    <source>
        <dbReference type="PROSITE" id="PS50831"/>
    </source>
</evidence>
<feature type="region of interest" description="Disordered" evidence="6">
    <location>
        <begin position="205"/>
        <end position="228"/>
    </location>
</feature>
<feature type="compositionally biased region" description="Low complexity" evidence="6">
    <location>
        <begin position="869"/>
        <end position="887"/>
    </location>
</feature>
<evidence type="ECO:0000256" key="3">
    <source>
        <dbReference type="ARBA" id="ARBA00022949"/>
    </source>
</evidence>
<feature type="compositionally biased region" description="Basic and acidic residues" evidence="6">
    <location>
        <begin position="4223"/>
        <end position="4237"/>
    </location>
</feature>
<feature type="region of interest" description="Disordered" evidence="6">
    <location>
        <begin position="1254"/>
        <end position="1292"/>
    </location>
</feature>
<feature type="compositionally biased region" description="Acidic residues" evidence="6">
    <location>
        <begin position="738"/>
        <end position="748"/>
    </location>
</feature>
<feature type="region of interest" description="Disordered" evidence="6">
    <location>
        <begin position="1694"/>
        <end position="1715"/>
    </location>
</feature>
<reference evidence="10" key="1">
    <citation type="submission" date="2025-08" db="UniProtKB">
        <authorList>
            <consortium name="RefSeq"/>
        </authorList>
    </citation>
    <scope>IDENTIFICATION</scope>
    <source>
        <tissue evidence="10">Adult</tissue>
    </source>
</reference>
<feature type="region of interest" description="Disordered" evidence="6">
    <location>
        <begin position="1864"/>
        <end position="1888"/>
    </location>
</feature>
<feature type="compositionally biased region" description="Polar residues" evidence="6">
    <location>
        <begin position="1566"/>
        <end position="1575"/>
    </location>
</feature>
<feature type="compositionally biased region" description="Polar residues" evidence="6">
    <location>
        <begin position="2447"/>
        <end position="2457"/>
    </location>
</feature>
<feature type="compositionally biased region" description="Polar residues" evidence="6">
    <location>
        <begin position="3670"/>
        <end position="3679"/>
    </location>
</feature>
<dbReference type="GeneID" id="105229701"/>
<dbReference type="InterPro" id="IPR003127">
    <property type="entry name" value="SoHo_dom"/>
</dbReference>
<feature type="region of interest" description="Disordered" evidence="6">
    <location>
        <begin position="4179"/>
        <end position="4200"/>
    </location>
</feature>
<evidence type="ECO:0000256" key="2">
    <source>
        <dbReference type="ARBA" id="ARBA00022443"/>
    </source>
</evidence>
<feature type="compositionally biased region" description="Low complexity" evidence="6">
    <location>
        <begin position="18"/>
        <end position="104"/>
    </location>
</feature>
<feature type="region of interest" description="Disordered" evidence="6">
    <location>
        <begin position="3628"/>
        <end position="3813"/>
    </location>
</feature>
<feature type="region of interest" description="Disordered" evidence="6">
    <location>
        <begin position="2473"/>
        <end position="2599"/>
    </location>
</feature>
<feature type="region of interest" description="Disordered" evidence="6">
    <location>
        <begin position="738"/>
        <end position="814"/>
    </location>
</feature>
<feature type="compositionally biased region" description="Polar residues" evidence="6">
    <location>
        <begin position="3537"/>
        <end position="3561"/>
    </location>
</feature>
<feature type="compositionally biased region" description="Basic and acidic residues" evidence="6">
    <location>
        <begin position="2424"/>
        <end position="2446"/>
    </location>
</feature>
<dbReference type="Pfam" id="PF14604">
    <property type="entry name" value="SH3_9"/>
    <property type="match status" value="2"/>
</dbReference>
<feature type="region of interest" description="Disordered" evidence="6">
    <location>
        <begin position="1514"/>
        <end position="1581"/>
    </location>
</feature>
<feature type="region of interest" description="Disordered" evidence="6">
    <location>
        <begin position="998"/>
        <end position="1051"/>
    </location>
</feature>
<comment type="subcellular location">
    <subcellularLocation>
        <location evidence="1">Cell junction</location>
    </subcellularLocation>
</comment>
<dbReference type="SUPFAM" id="SSF50044">
    <property type="entry name" value="SH3-domain"/>
    <property type="match status" value="3"/>
</dbReference>
<feature type="compositionally biased region" description="Basic and acidic residues" evidence="6">
    <location>
        <begin position="1694"/>
        <end position="1707"/>
    </location>
</feature>
<feature type="region of interest" description="Disordered" evidence="6">
    <location>
        <begin position="4136"/>
        <end position="4161"/>
    </location>
</feature>
<sequence>MPNYRQKNKRNKNKNRQKNQQQQQQQQQQQNKNKNENQNQNQNPQQPEIQQTDQNRQPSNNQDNQSQGQSRREQSNQQQQQQPTTSPQTPKSPTPTATQTTPAASEDEPRAATSPQQQPASSEDAREVDSDVPAAALNQCHNLNSNEPTTSHQTFTTAVEREECNRVEDADAQLSKLDNKEATHSDIARIAEIVGAECDSAVQESTMGNKDSKSDITNDDDAATTATTETVTASTDLCGMSRPDRTIAGARELDELHTAAPKTQMAKVIVHRIVRETSSEGGENEQRIGDIDKVEQVASVGEQLTSGKTGELKVEVMDEQNAQVTATDGQIEGFALQTQVQSTAKEVETISEIQQPKVIVHKIEQKPVEVQEAKHTSDEPKVIVHAIQHEADDLTVKPQTEIFATQTTSQTPQSNAGAKVIVHKIAQTSNDNAGASQIQRDEVDNSRVTPTNAACVSPKGRPDQIDDSKVIIHHIQLESTSPINYRVDSPDTDSPTAQLYRSKPAQLLNKSIVQIQELSDESSSEYNDNPPVISEAESETESTAGACALDYAQAVRTLSPDSEDGYEVSRKPPAIPSQEQQDLKQRRAQKRVALETHFLPQLLSPRYLDSIMEENSDMSDARSDCSENPLMTTHSGDDLHDASASKVRKANEVFPRSNLDFTRRHAKKQLGALPKKPLPIREEPVAMVVAAKLIDNAITPAQECCTRLSSEHTPESEAAEVIYLSSSASSSLSDLMELDAEGDGDDECGNSSRSTIDLDTDAREIITRPGSEECAATASDSRESTPVNQASTRLSENNETQKIHTNNNNNSSGWVEQATPAAAAVNGTNIDTAKITNPIEHRIFENLKSLQLLAEPSGERTLSNGSGSGETKTSTITTSISKRTITTHNESETETETSSETTTERCEYLRSSSSSGNGSGSSSLTSSIDAKYPPAIIATSDSLNVDPAVLLENIELEMNSVRDILNSHTVETTATTCGNQHVSDTRTSCELKNIDKFNSAKNVSPSPPPIPPPPTSASASDFHSDFTGFQTQSAPQPPPPIPARAPQDNTFNSATTLTTEQKSPQMQTTNTLSPNTHNALTTLSLLSRQESAESHCSDSTQHSQCTAINVGSRPSTDHELTPPLTAISPISDAQQQRQHTVWKYGENIESDANSRGPQNDLELPSAEQKDAAIKKLRLLCTETLASMPYGEQVLVELATVAQNIGELQAKAPTQTPTGQRSALPQGTTHATNMPYPLPQLPHISELQLSIAADDRTPTTTSEPKRAQPSHSASSTHTTTTHNVAITQRSDPVGASRDLTAASAKLLHSPPPPPVPAPPARYSDAPWLGVPTAADPNVLVCLSPAQQQQLTTGTQSSQQAGAQQTPQPDQLLDAHQKFLERRGYHEYTEEQVKSLNAELQPEEQQILKTAAYMKKLRKSLTPPPPPVPPPPVPAKNAETAAKAQNQVRIAASSSHLSSDHSQRVYDVIQDRNANEQIAGTFANGEPQRQQIQANQSEQKRLLKLIQNADAPADAVAVSVDGSSSTTSSAHQQTSSLENNSRQTSAADAAAATAAAQGGAPAFAGKQPTASADTRQYSNANASASTSISRVSDLYAANNYTKNNFPTTATTSTSSVNMQGVESELAKMFPTMGSSDIFDSNRKRFSNIESSTTTKDGAYCAQLQSTLPKRYSNIETHSYEAKKRMENGQVVYDYSDSRHERQSDGDKSLESASTPSLLQFPVREPSKEYLQYPVAGDGVSSRSGNSEIMSAIKLNATESAKTTTQETNVETKEQTNGINMTNFAHPVATSNTTATSTTATTQQNPTDRTFGTTATTTETTIKEEHIKNSQEFGSSTARPQASSGGGDSGSAYEEFRQRAKAAADGGALGAFGGQTPATAPPLGQGNSKHSAFNFQHDKLFKDFDALSQQLHMELEEGKAQRQQREKSASLFDLNRSQWNFKDHFDELKQQRHQHMQELEREIERSMRSRQLKGWANGGAQNTTNAPAAGRTYEIPIQIEQNNGAYDSAHSNGFARKSDRSSAPRELTQPRAYNIPIVMENGDAPVPPPPPADYDTVDDASRFRRAESMFNISENTRHAQPQTPQTYATYERPKSAAADDWARYASDFGSSENITRPFAREVEICYQRQRPRTIRAPRLSASTNDLSSYTHSYDNYNAYNARRSHAPMLQPVAQQQRPHHGSCYSVLERDPNPTYISTTTRRGVSPAPVSPAAQAAAQEPLYSPHAPERQRRASLPREIQEQQLKYISSKEEELRMEFERLQNERRRLMEELNTPPAATLQMPQHPMRDIYRPVPKLPTLTEDEVFRQQMAEEWLSKVAEREERRLQKIIKISKVNETQQGQQPPVPPHPKTDISDEFLKRVQERRTKLAMPADSDWESGAESQPARAGHASESDAEVPPVKVIEGKSEADLRQLPRHLREFARFSNHNEEKIDGGHRVVHQEEERRQEANGNSMSSALKKSSVVKTVKIARPEIVTNTSQRVAPPPVSAQQQQQSRQQPQQQGHSRPVSGGETVVTRRSHISTATSSTRSSYETHAKLQQSSISRTGGAAGGAMGGANPQQQPHSHLKHQNQQQQHQHHHHHQHSHSHKASSGSRPPAPHVRTCKKTRFLLEPNRRSWSESDLLKEIDSELKLAKGFLYANEPASKGSMFAPKFKATAPSGSGIWTPGTQTPNTSFTNLNDIHPKVSTPTPPPPPLPAQAGGQTVWTPQPSPTSGRKEFRPVRFESPTLPRRYVVTPQSNDGTAQIPPPWRQSTTTTDGDSSYAAPSPRSAYSYTNLSTPTTTIGSAGSTNYCDSIPSESSLLNHVGTGPSHSVADKIKTFERSASTSALYSPAARRRHDTAQPFYKPNEVIFKVKHEYMSEPETEHDHPRKMAQLGRRQVDGIGPVTNDGMPIILRSEVKEPHQHEWYKRLYQTIHKQKSGDDYVIRYKCQRARPQLKATGYQSEPEPNYDSDYSTVKYRTLDRRRLQSVSSATNVANRHTNTYQDDKLYGTMPNPIKSEQNQYKNQPGRIEDYVTGRSSVSEKERKEWWDEVMDIFNGWLREHRVIPRIFIEFADDVNHLEQTKLSPHYTEGNLSRALAKESGYASDSNLVFRKRDVPQASPLSPVEQKQAYKSVQAGGEPPLFGFRKPAPERPKEIFDYTQISPTLTRIRVISTAPACNNTASNQLKSSQVTHQQATPPQLTHIKVHHQAKMFTPSFIPLGGKRASSTGGASPPQPPNRKSSCQKVTAKTSPARTPKPTPVIPKRHEQCFQSPEETVLGANKYATITLRKHGRVNGAISRSKSAGAVSTLLAATKSSSDAQAAPRALSICRDDANGTDGMKLKRVQQHMRFRSISPTRSQSRVATLRQSSRSPVAFGRSISKERTFAEEKKRLENTLPTALTNFEASTNILRDPSLKSPQEVKQAVRSYATCVAHLRSKSLPRLREEVKKTENSSVSTTVRHSMCFPQAKIFDCAKAMRKSLTRSKSPRPKTVSTVSLARTDSTFSIESTTPKNVSRTNLVVTKRVAPPKSKPESKSVKTKSVTQQNGKRVPASAKGNTIPKTVKTRSSLKAQTSPTASTYKRAEDSHTIPRSGYQSITLHQSRSLSPKRYYHLAEYNARLDDYDVVDRSYVDDLLWQYERSNAKRHPPQALQVEPTARDIARPESPTPSLKHRKFSPTREVRVPQELRSLQVSYSKTESPRGDPDVAQTVKRTSRFSPTREVRMPHLPPSLQPVIPRSKSARTVRDIARPESPAIADNTRRFSPTREVRVPQPPQSLPPPLPPVSSAHAVRVQSPSRDANSTSRKFSPTREIRVPPQQSARSVRSPSRRRIDTYRASTTKPTDKYDGGKVIRASSLSSADDRNKRGLYLCGELAHSATSLEHYERHSPTCRYRNNSERFTELNRFYSTLERVGQLERATSLSSFKPIRREGEPLDFDEWRKIRHHERAEKELNYLVGKLKHEQRTKDFVFRPKDVEDVKWRQDTDFGLHSKDKSVEDLRYTFEQKNIFADYEQKMRQEFDGSRDIVRPYWRRNTVADLASSLEGKIQPHSVVDHMTVTAEPEELAKCQLSSRLVSTLSKDQILKITQQLNEIYSNNTLASSEDYVITVDEDAKRRAALPGALKVRCNSTLTKEELLKPTISKKLAKETTISKDYSKGKATNESTSKEPTVKSARSSSPVYLARETRGAVAAKNAEVFMPKPPPVPEQPQSIKLDRKTTEHREHAKVATEETRPFRSHVHYEQPEKDIESEQHKQCEPSPSGKEPKEKITQKIQYFEERQYDEPPKTIYHAREDSSPDEAEVMKVIEENMKSRARRGSPTPALHHHKELSHSLTDLKEIFGERHTARVNFHMHSPPERPPDVGSVSQPMSPVRDCVDVTEDAWYNLGELTPNSSAEQLDGHYRSRSISPVSQASSSYLCRVHTGDVRKMKERFESFGAHDDSRCHFFGVSTLRKVRSDPELKQFNAVSKDALKMETTNEEYGDVQALAHKFEQRSQSMRLRTGSGRGRTPYRRVISPIGVRDRLMPHIDIISKTAALKENKHVTAQQRLVKAAPERGFVVEKIRSQYERSLSPPIDVFKSRSSPDIPQAAISPHLSADWTAHRYPSPTQNAFRGNGSAKPLNRERTSVRIAKILRRLPPRSSSASPPRPPKAQQHTRDTSLRRMHRSDIFANQQFDPKKHQPKARYVPDGAEASERKRASSHPRCGGSCEILKSAMAVSFQESPNRYLESDVNIHFKTPIRHEYKQAMSDEDLAQRQAEQMQKLYQEERRRKYLQELQDMNARRHTDNFTPTQKSPIPLNRYDDFQSDLAPKSPNAITTRTAARALYNFQGQNPRELTFKKGDIIYIRRQIDRNWYEGEFNAMIGLLPVSYVEVVNKETARQQPKKPSEGQARAKYNFQAQSGIELSLNKGELVTLTRRVDDNWFEGKIANRKGIFPVSYVEVLTDIGAEDIAARTVITEQASVTNLRPSLDTLRTNINNEFNLITKNGHQPPNGILKETKHHNNKIDALHVDTHSEPLVYRALYKYRPQNSDEMELLEGDIVHVLEICDDGWFVGTSQRTGCFGTFPGNYVERVR</sequence>
<feature type="domain" description="SH3" evidence="7">
    <location>
        <begin position="4868"/>
        <end position="4927"/>
    </location>
</feature>
<feature type="domain" description="SH3" evidence="7">
    <location>
        <begin position="4799"/>
        <end position="4858"/>
    </location>
</feature>
<feature type="region of interest" description="Disordered" evidence="6">
    <location>
        <begin position="559"/>
        <end position="589"/>
    </location>
</feature>
<feature type="compositionally biased region" description="Basic and acidic residues" evidence="6">
    <location>
        <begin position="3740"/>
        <end position="3751"/>
    </location>
</feature>
<feature type="region of interest" description="Disordered" evidence="6">
    <location>
        <begin position="2002"/>
        <end position="2024"/>
    </location>
</feature>
<feature type="region of interest" description="Disordered" evidence="6">
    <location>
        <begin position="1208"/>
        <end position="1239"/>
    </location>
</feature>
<protein>
    <submittedName>
        <fullName evidence="10">Uncharacterized protein LOC105229701 isoform X34</fullName>
    </submittedName>
</protein>